<dbReference type="GO" id="GO:0005536">
    <property type="term" value="F:D-glucose binding"/>
    <property type="evidence" value="ECO:0007669"/>
    <property type="project" value="InterPro"/>
</dbReference>
<dbReference type="GO" id="GO:0006096">
    <property type="term" value="P:glycolytic process"/>
    <property type="evidence" value="ECO:0007669"/>
    <property type="project" value="InterPro"/>
</dbReference>
<keyword evidence="5" id="KW-1185">Reference proteome</keyword>
<keyword evidence="2 4" id="KW-0418">Kinase</keyword>
<reference evidence="5" key="1">
    <citation type="submission" date="2011-03" db="EMBL/GenBank/DDBJ databases">
        <title>Draft genome sequence of Brevundimonas diminuta.</title>
        <authorList>
            <person name="Brown P.J.B."/>
            <person name="Buechlein A."/>
            <person name="Hemmerich C."/>
            <person name="Brun Y.V."/>
        </authorList>
    </citation>
    <scope>NUCLEOTIDE SEQUENCE [LARGE SCALE GENOMIC DNA]</scope>
    <source>
        <strain evidence="5">C19</strain>
    </source>
</reference>
<dbReference type="InterPro" id="IPR003836">
    <property type="entry name" value="Glucokinase"/>
</dbReference>
<dbReference type="PANTHER" id="PTHR47690:SF1">
    <property type="entry name" value="GLUCOKINASE"/>
    <property type="match status" value="1"/>
</dbReference>
<keyword evidence="1" id="KW-0808">Transferase</keyword>
<dbReference type="Gene3D" id="3.30.420.40">
    <property type="match status" value="1"/>
</dbReference>
<comment type="similarity">
    <text evidence="3">Belongs to the bacterial glucokinase family.</text>
</comment>
<dbReference type="Gene3D" id="3.40.367.20">
    <property type="match status" value="1"/>
</dbReference>
<dbReference type="AlphaFoldDB" id="F4QPH7"/>
<evidence type="ECO:0000256" key="2">
    <source>
        <dbReference type="ARBA" id="ARBA00022777"/>
    </source>
</evidence>
<dbReference type="PANTHER" id="PTHR47690">
    <property type="entry name" value="GLUCOKINASE"/>
    <property type="match status" value="1"/>
</dbReference>
<dbReference type="InterPro" id="IPR043129">
    <property type="entry name" value="ATPase_NBD"/>
</dbReference>
<evidence type="ECO:0000256" key="1">
    <source>
        <dbReference type="ARBA" id="ARBA00022679"/>
    </source>
</evidence>
<dbReference type="SUPFAM" id="SSF53067">
    <property type="entry name" value="Actin-like ATPase domain"/>
    <property type="match status" value="1"/>
</dbReference>
<dbReference type="OrthoDB" id="9800595at2"/>
<dbReference type="eggNOG" id="COG0837">
    <property type="taxonomic scope" value="Bacteria"/>
</dbReference>
<proteinExistence type="inferred from homology"/>
<dbReference type="HOGENOM" id="CLU_042582_1_0_5"/>
<protein>
    <submittedName>
        <fullName evidence="4">Glucokinase family protein</fullName>
    </submittedName>
</protein>
<dbReference type="InterPro" id="IPR050201">
    <property type="entry name" value="Bacterial_glucokinase"/>
</dbReference>
<dbReference type="Proteomes" id="UP000006512">
    <property type="component" value="Unassembled WGS sequence"/>
</dbReference>
<evidence type="ECO:0000256" key="3">
    <source>
        <dbReference type="RuleBase" id="RU004046"/>
    </source>
</evidence>
<dbReference type="GO" id="GO:0004340">
    <property type="term" value="F:glucokinase activity"/>
    <property type="evidence" value="ECO:0007669"/>
    <property type="project" value="InterPro"/>
</dbReference>
<sequence>MAGKVLLGDLSIGMVMKLALAEPGRRPEVLSLYGCDSFDDCSGAIEAFLADNGSPKLMGAAFSTSGWEVDGHIDLVHYGFSLDRSELCRWLGTPRVTMVNDFVAKALAIPVLERDERVKVCGDDVAPGPVVAVVGPTAGLGGAFLAPNGRGGWVATHCEGGHADFAPCNALEVEIFKLMLAKYGHVSRERAVSAPGLSELWRCLAVIDGETPESMTVEEIMAQAFIGEARAVTAVRVQTELYAGVASDFALMTGAKGGVYLSGSHLTALGSLFDHDVFTRRFYDKGRVASYVRDIPVYQIVADEAEILGVSTLFDDLAE</sequence>
<organism evidence="4 5">
    <name type="scientific">Asticcacaulis biprosthecium C19</name>
    <dbReference type="NCBI Taxonomy" id="715226"/>
    <lineage>
        <taxon>Bacteria</taxon>
        <taxon>Pseudomonadati</taxon>
        <taxon>Pseudomonadota</taxon>
        <taxon>Alphaproteobacteria</taxon>
        <taxon>Caulobacterales</taxon>
        <taxon>Caulobacteraceae</taxon>
        <taxon>Asticcacaulis</taxon>
    </lineage>
</organism>
<dbReference type="STRING" id="715226.ABI_26500"/>
<dbReference type="EMBL" id="GL883078">
    <property type="protein sequence ID" value="EGF91235.1"/>
    <property type="molecule type" value="Genomic_DNA"/>
</dbReference>
<dbReference type="GO" id="GO:0005524">
    <property type="term" value="F:ATP binding"/>
    <property type="evidence" value="ECO:0007669"/>
    <property type="project" value="InterPro"/>
</dbReference>
<evidence type="ECO:0000313" key="4">
    <source>
        <dbReference type="EMBL" id="EGF91235.1"/>
    </source>
</evidence>
<name>F4QPH7_9CAUL</name>
<dbReference type="RefSeq" id="WP_006273431.1">
    <property type="nucleotide sequence ID" value="NZ_GL883078.1"/>
</dbReference>
<dbReference type="Pfam" id="PF02685">
    <property type="entry name" value="Glucokinase"/>
    <property type="match status" value="1"/>
</dbReference>
<gene>
    <name evidence="4" type="ORF">ABI_26500</name>
</gene>
<evidence type="ECO:0000313" key="5">
    <source>
        <dbReference type="Proteomes" id="UP000006512"/>
    </source>
</evidence>
<dbReference type="GO" id="GO:0005829">
    <property type="term" value="C:cytosol"/>
    <property type="evidence" value="ECO:0007669"/>
    <property type="project" value="TreeGrafter"/>
</dbReference>
<dbReference type="CDD" id="cd24008">
    <property type="entry name" value="ASKHA_NBD_GLK"/>
    <property type="match status" value="1"/>
</dbReference>
<accession>F4QPH7</accession>